<dbReference type="RefSeq" id="WP_318953210.1">
    <property type="nucleotide sequence ID" value="NZ_CP137555.1"/>
</dbReference>
<dbReference type="AlphaFoldDB" id="A0AAU0MW86"/>
<accession>A0AAU0MW86</accession>
<dbReference type="EMBL" id="CP137555">
    <property type="protein sequence ID" value="WOX04734.1"/>
    <property type="molecule type" value="Genomic_DNA"/>
</dbReference>
<dbReference type="GO" id="GO:0016788">
    <property type="term" value="F:hydrolase activity, acting on ester bonds"/>
    <property type="evidence" value="ECO:0007669"/>
    <property type="project" value="InterPro"/>
</dbReference>
<feature type="chain" id="PRO_5043983927" evidence="1">
    <location>
        <begin position="24"/>
        <end position="309"/>
    </location>
</feature>
<gene>
    <name evidence="2" type="ORF">R5R33_13425</name>
</gene>
<organism evidence="2 3">
    <name type="scientific">Microbulbifer pacificus</name>
    <dbReference type="NCBI Taxonomy" id="407164"/>
    <lineage>
        <taxon>Bacteria</taxon>
        <taxon>Pseudomonadati</taxon>
        <taxon>Pseudomonadota</taxon>
        <taxon>Gammaproteobacteria</taxon>
        <taxon>Cellvibrionales</taxon>
        <taxon>Microbulbiferaceae</taxon>
        <taxon>Microbulbifer</taxon>
    </lineage>
</organism>
<feature type="signal peptide" evidence="1">
    <location>
        <begin position="1"/>
        <end position="23"/>
    </location>
</feature>
<dbReference type="SUPFAM" id="SSF52266">
    <property type="entry name" value="SGNH hydrolase"/>
    <property type="match status" value="1"/>
</dbReference>
<dbReference type="InterPro" id="IPR001087">
    <property type="entry name" value="GDSL"/>
</dbReference>
<dbReference type="Proteomes" id="UP001302477">
    <property type="component" value="Chromosome"/>
</dbReference>
<dbReference type="InterPro" id="IPR036514">
    <property type="entry name" value="SGNH_hydro_sf"/>
</dbReference>
<proteinExistence type="predicted"/>
<dbReference type="Gene3D" id="3.40.50.1110">
    <property type="entry name" value="SGNH hydrolase"/>
    <property type="match status" value="1"/>
</dbReference>
<keyword evidence="3" id="KW-1185">Reference proteome</keyword>
<evidence type="ECO:0000313" key="2">
    <source>
        <dbReference type="EMBL" id="WOX04734.1"/>
    </source>
</evidence>
<protein>
    <submittedName>
        <fullName evidence="2">SGNH/GDSL hydrolase family protein</fullName>
    </submittedName>
</protein>
<dbReference type="Pfam" id="PF00657">
    <property type="entry name" value="Lipase_GDSL"/>
    <property type="match status" value="1"/>
</dbReference>
<name>A0AAU0MW86_9GAMM</name>
<dbReference type="KEGG" id="mpaf:R5R33_13425"/>
<reference evidence="2 3" key="1">
    <citation type="submission" date="2023-10" db="EMBL/GenBank/DDBJ databases">
        <title>Description of Microbulbifer bruguierae sp. nov., isolated from the sediments of mangrove plant Bruguiera sexangula and comparative genomic analyses of the genus Microbulbifer.</title>
        <authorList>
            <person name="Long M."/>
        </authorList>
    </citation>
    <scope>NUCLEOTIDE SEQUENCE [LARGE SCALE GENOMIC DNA]</scope>
    <source>
        <strain evidence="2 3">SPO729</strain>
    </source>
</reference>
<keyword evidence="2" id="KW-0378">Hydrolase</keyword>
<evidence type="ECO:0000313" key="3">
    <source>
        <dbReference type="Proteomes" id="UP001302477"/>
    </source>
</evidence>
<evidence type="ECO:0000256" key="1">
    <source>
        <dbReference type="SAM" id="SignalP"/>
    </source>
</evidence>
<keyword evidence="1" id="KW-0732">Signal</keyword>
<sequence>MYKSSLFVSLAITSALWSVNTMAAPAKGAAAGDSITMGFAADCTGNTFFTGGFFCLLGGDQPEHSWFDGSASNVNSVHDKYKALDPSVAANKNAARSGAEMRGGGDSFSVQADRILADTLVADHVEVVLGGNDICNRDCVDPANCSDPLLTEGQWRGAVQAGLDKLVNGLPTGSTVVLGSVPRVQDLRAAGIAKQTGNWRVNCESVWSTFGICRIATNGGTMNGESFATRYAGIEVAQQRYNQVLQEEAAAYNGMNGVEVIAEYTGANQTNVGTFTFGKDDIDGGDCFHPSVRGQNTVANLMWSGNPDK</sequence>